<dbReference type="SUPFAM" id="SSF47384">
    <property type="entry name" value="Homodimeric domain of signal transducing histidine kinase"/>
    <property type="match status" value="1"/>
</dbReference>
<dbReference type="PRINTS" id="PR00344">
    <property type="entry name" value="BCTRLSENSOR"/>
</dbReference>
<dbReference type="EC" id="2.7.13.3" evidence="3"/>
<keyword evidence="8" id="KW-1133">Transmembrane helix</keyword>
<dbReference type="InterPro" id="IPR050351">
    <property type="entry name" value="BphY/WalK/GraS-like"/>
</dbReference>
<dbReference type="GO" id="GO:0004721">
    <property type="term" value="F:phosphoprotein phosphatase activity"/>
    <property type="evidence" value="ECO:0007669"/>
    <property type="project" value="TreeGrafter"/>
</dbReference>
<dbReference type="PROSITE" id="PS50885">
    <property type="entry name" value="HAMP"/>
    <property type="match status" value="1"/>
</dbReference>
<dbReference type="InterPro" id="IPR003660">
    <property type="entry name" value="HAMP_dom"/>
</dbReference>
<comment type="catalytic activity">
    <reaction evidence="1">
        <text>ATP + protein L-histidine = ADP + protein N-phospho-L-histidine.</text>
        <dbReference type="EC" id="2.7.13.3"/>
    </reaction>
</comment>
<evidence type="ECO:0000256" key="4">
    <source>
        <dbReference type="ARBA" id="ARBA00022553"/>
    </source>
</evidence>
<evidence type="ECO:0000256" key="1">
    <source>
        <dbReference type="ARBA" id="ARBA00000085"/>
    </source>
</evidence>
<evidence type="ECO:0000313" key="11">
    <source>
        <dbReference type="EMBL" id="APW65755.1"/>
    </source>
</evidence>
<dbReference type="GO" id="GO:0005886">
    <property type="term" value="C:plasma membrane"/>
    <property type="evidence" value="ECO:0007669"/>
    <property type="project" value="TreeGrafter"/>
</dbReference>
<dbReference type="InterPro" id="IPR036097">
    <property type="entry name" value="HisK_dim/P_sf"/>
</dbReference>
<dbReference type="Pfam" id="PF00672">
    <property type="entry name" value="HAMP"/>
    <property type="match status" value="1"/>
</dbReference>
<organism evidence="11 12">
    <name type="scientific">Poseidonibacter parvus</name>
    <dbReference type="NCBI Taxonomy" id="1850254"/>
    <lineage>
        <taxon>Bacteria</taxon>
        <taxon>Pseudomonadati</taxon>
        <taxon>Campylobacterota</taxon>
        <taxon>Epsilonproteobacteria</taxon>
        <taxon>Campylobacterales</taxon>
        <taxon>Arcobacteraceae</taxon>
        <taxon>Poseidonibacter</taxon>
    </lineage>
</organism>
<dbReference type="CDD" id="cd00075">
    <property type="entry name" value="HATPase"/>
    <property type="match status" value="1"/>
</dbReference>
<feature type="domain" description="Histidine kinase" evidence="9">
    <location>
        <begin position="226"/>
        <end position="437"/>
    </location>
</feature>
<dbReference type="RefSeq" id="WP_076086660.1">
    <property type="nucleotide sequence ID" value="NZ_CP019070.1"/>
</dbReference>
<evidence type="ECO:0000313" key="12">
    <source>
        <dbReference type="Proteomes" id="UP000186074"/>
    </source>
</evidence>
<dbReference type="InterPro" id="IPR004358">
    <property type="entry name" value="Sig_transdc_His_kin-like_C"/>
</dbReference>
<dbReference type="STRING" id="1850254.LPB137_07755"/>
<gene>
    <name evidence="11" type="ORF">LPB137_07755</name>
</gene>
<feature type="transmembrane region" description="Helical" evidence="8">
    <location>
        <begin position="141"/>
        <end position="159"/>
    </location>
</feature>
<keyword evidence="8" id="KW-0472">Membrane</keyword>
<sequence>MKFKGLKTRILFWFGSSTFLVLLIFSFSFYFLFEKNTYFNFESKLYKEAIFIKENLLNDNKENFNKREFLSSKAALFENEQIIKKTDDFKFEEISSYLDNEKSFLLIHNDESMHAIYTLKVNNKLKIILYEDNIDDKIEDIIEVMLVIEPLLFFTLLFLGSRLIDKILIPINHITRSAKNITINNFSKTIPPHKHNDEISELIESFNTMIERLQDGVKNLDRFNSDVSHELRTPLTVIRGEIEVSLRRERESSYYIDSMNTVYYEIKQIEDIIENLLLLTKYSKENIKKTFEETSVDSLLLDTIYKYDTQIKNKNITLTIDKMETITKKLNPLLLKTIFSNLIDNAIKYSLDNKNIIIKLYQNEKMHFCIEDEGIGISKEKLPLITDRFYRADKSRNKTIEGFGLGLSIVKNSVELHNGQLKIESVLNKGTKIEIIL</sequence>
<keyword evidence="8" id="KW-0812">Transmembrane</keyword>
<dbReference type="InterPro" id="IPR036890">
    <property type="entry name" value="HATPase_C_sf"/>
</dbReference>
<dbReference type="GO" id="GO:0000155">
    <property type="term" value="F:phosphorelay sensor kinase activity"/>
    <property type="evidence" value="ECO:0007669"/>
    <property type="project" value="InterPro"/>
</dbReference>
<dbReference type="CDD" id="cd00082">
    <property type="entry name" value="HisKA"/>
    <property type="match status" value="1"/>
</dbReference>
<dbReference type="SMART" id="SM00304">
    <property type="entry name" value="HAMP"/>
    <property type="match status" value="1"/>
</dbReference>
<dbReference type="Pfam" id="PF02518">
    <property type="entry name" value="HATPase_c"/>
    <property type="match status" value="1"/>
</dbReference>
<keyword evidence="5" id="KW-0808">Transferase</keyword>
<protein>
    <recommendedName>
        <fullName evidence="3">histidine kinase</fullName>
        <ecNumber evidence="3">2.7.13.3</ecNumber>
    </recommendedName>
</protein>
<dbReference type="Gene3D" id="1.10.287.130">
    <property type="match status" value="1"/>
</dbReference>
<keyword evidence="7" id="KW-0902">Two-component regulatory system</keyword>
<dbReference type="PANTHER" id="PTHR45453">
    <property type="entry name" value="PHOSPHATE REGULON SENSOR PROTEIN PHOR"/>
    <property type="match status" value="1"/>
</dbReference>
<evidence type="ECO:0000259" key="10">
    <source>
        <dbReference type="PROSITE" id="PS50885"/>
    </source>
</evidence>
<dbReference type="Proteomes" id="UP000186074">
    <property type="component" value="Chromosome"/>
</dbReference>
<dbReference type="InterPro" id="IPR003661">
    <property type="entry name" value="HisK_dim/P_dom"/>
</dbReference>
<evidence type="ECO:0000256" key="7">
    <source>
        <dbReference type="ARBA" id="ARBA00023012"/>
    </source>
</evidence>
<proteinExistence type="predicted"/>
<dbReference type="GO" id="GO:0016036">
    <property type="term" value="P:cellular response to phosphate starvation"/>
    <property type="evidence" value="ECO:0007669"/>
    <property type="project" value="TreeGrafter"/>
</dbReference>
<evidence type="ECO:0000256" key="5">
    <source>
        <dbReference type="ARBA" id="ARBA00022679"/>
    </source>
</evidence>
<feature type="domain" description="HAMP" evidence="10">
    <location>
        <begin position="165"/>
        <end position="218"/>
    </location>
</feature>
<dbReference type="OrthoDB" id="9813151at2"/>
<dbReference type="InterPro" id="IPR005467">
    <property type="entry name" value="His_kinase_dom"/>
</dbReference>
<dbReference type="Pfam" id="PF00512">
    <property type="entry name" value="HisKA"/>
    <property type="match status" value="1"/>
</dbReference>
<evidence type="ECO:0000256" key="2">
    <source>
        <dbReference type="ARBA" id="ARBA00004370"/>
    </source>
</evidence>
<evidence type="ECO:0000256" key="8">
    <source>
        <dbReference type="SAM" id="Phobius"/>
    </source>
</evidence>
<evidence type="ECO:0000259" key="9">
    <source>
        <dbReference type="PROSITE" id="PS50109"/>
    </source>
</evidence>
<dbReference type="PANTHER" id="PTHR45453:SF1">
    <property type="entry name" value="PHOSPHATE REGULON SENSOR PROTEIN PHOR"/>
    <property type="match status" value="1"/>
</dbReference>
<dbReference type="CDD" id="cd06225">
    <property type="entry name" value="HAMP"/>
    <property type="match status" value="1"/>
</dbReference>
<comment type="subcellular location">
    <subcellularLocation>
        <location evidence="2">Membrane</location>
    </subcellularLocation>
</comment>
<dbReference type="KEGG" id="alp:LPB137_07755"/>
<dbReference type="SMART" id="SM00387">
    <property type="entry name" value="HATPase_c"/>
    <property type="match status" value="1"/>
</dbReference>
<keyword evidence="12" id="KW-1185">Reference proteome</keyword>
<accession>A0A1P8KMK9</accession>
<dbReference type="InterPro" id="IPR003594">
    <property type="entry name" value="HATPase_dom"/>
</dbReference>
<keyword evidence="6" id="KW-0418">Kinase</keyword>
<dbReference type="EMBL" id="CP019070">
    <property type="protein sequence ID" value="APW65755.1"/>
    <property type="molecule type" value="Genomic_DNA"/>
</dbReference>
<name>A0A1P8KMK9_9BACT</name>
<feature type="transmembrane region" description="Helical" evidence="8">
    <location>
        <begin position="12"/>
        <end position="33"/>
    </location>
</feature>
<evidence type="ECO:0000256" key="3">
    <source>
        <dbReference type="ARBA" id="ARBA00012438"/>
    </source>
</evidence>
<evidence type="ECO:0000256" key="6">
    <source>
        <dbReference type="ARBA" id="ARBA00022777"/>
    </source>
</evidence>
<dbReference type="Gene3D" id="3.30.565.10">
    <property type="entry name" value="Histidine kinase-like ATPase, C-terminal domain"/>
    <property type="match status" value="1"/>
</dbReference>
<dbReference type="Gene3D" id="6.10.340.10">
    <property type="match status" value="1"/>
</dbReference>
<dbReference type="FunFam" id="3.30.565.10:FF:000006">
    <property type="entry name" value="Sensor histidine kinase WalK"/>
    <property type="match status" value="1"/>
</dbReference>
<dbReference type="AlphaFoldDB" id="A0A1P8KMK9"/>
<reference evidence="11 12" key="1">
    <citation type="submission" date="2017-01" db="EMBL/GenBank/DDBJ databases">
        <title>Genome sequencing of Arcobacter sp. LPB0137.</title>
        <authorList>
            <person name="Lee G.-W."/>
            <person name="Yi H."/>
        </authorList>
    </citation>
    <scope>NUCLEOTIDE SEQUENCE [LARGE SCALE GENOMIC DNA]</scope>
    <source>
        <strain evidence="11 12">LPB0137</strain>
    </source>
</reference>
<dbReference type="SMART" id="SM00388">
    <property type="entry name" value="HisKA"/>
    <property type="match status" value="1"/>
</dbReference>
<keyword evidence="4" id="KW-0597">Phosphoprotein</keyword>
<dbReference type="SUPFAM" id="SSF158472">
    <property type="entry name" value="HAMP domain-like"/>
    <property type="match status" value="1"/>
</dbReference>
<dbReference type="SUPFAM" id="SSF55874">
    <property type="entry name" value="ATPase domain of HSP90 chaperone/DNA topoisomerase II/histidine kinase"/>
    <property type="match status" value="1"/>
</dbReference>
<dbReference type="PROSITE" id="PS50109">
    <property type="entry name" value="HIS_KIN"/>
    <property type="match status" value="1"/>
</dbReference>